<dbReference type="EMBL" id="OX459122">
    <property type="protein sequence ID" value="CAI9106334.1"/>
    <property type="molecule type" value="Genomic_DNA"/>
</dbReference>
<feature type="region of interest" description="Disordered" evidence="11">
    <location>
        <begin position="155"/>
        <end position="184"/>
    </location>
</feature>
<evidence type="ECO:0000256" key="2">
    <source>
        <dbReference type="ARBA" id="ARBA00004496"/>
    </source>
</evidence>
<evidence type="ECO:0000256" key="1">
    <source>
        <dbReference type="ARBA" id="ARBA00004286"/>
    </source>
</evidence>
<feature type="compositionally biased region" description="Acidic residues" evidence="11">
    <location>
        <begin position="155"/>
        <end position="165"/>
    </location>
</feature>
<gene>
    <name evidence="12" type="ORF">OLC1_LOCUS14845</name>
</gene>
<dbReference type="AlphaFoldDB" id="A0AAV1DEP4"/>
<evidence type="ECO:0000256" key="10">
    <source>
        <dbReference type="ARBA" id="ARBA00023306"/>
    </source>
</evidence>
<comment type="subcellular location">
    <subcellularLocation>
        <location evidence="1">Chromosome</location>
    </subcellularLocation>
    <subcellularLocation>
        <location evidence="2">Cytoplasm</location>
    </subcellularLocation>
</comment>
<feature type="region of interest" description="Disordered" evidence="11">
    <location>
        <begin position="522"/>
        <end position="547"/>
    </location>
</feature>
<evidence type="ECO:0000313" key="12">
    <source>
        <dbReference type="EMBL" id="CAI9106334.1"/>
    </source>
</evidence>
<evidence type="ECO:0000256" key="8">
    <source>
        <dbReference type="ARBA" id="ARBA00022776"/>
    </source>
</evidence>
<protein>
    <recommendedName>
        <fullName evidence="4">Condensin complex subunit 2</fullName>
    </recommendedName>
</protein>
<sequence>MAEALSPNTKQQRGLFSPSSPFFLGSNDDKLERAQARAARAAAFRRKVSHAAGPAPDSAANESFLEKEQILDLFRNCIKLASENKINQKNTWELHLIDHLCEIIRAEAGNDAETNFQKASCTLEAGVKIYSMRVDSVHSEAYKFLGRINRVGQEEEQEGTLEDAIDNSRRGEDQSKQEKERKVSPVSTLESSFEALNVKKFDVAFAVDPLYHQMSAQFDEGGAKGLLLNNLGVYGNCMVLFDSLELPGKFKSPATEPDRPEMIDIPFLRESIQEMVLNMPKKEEISPSLKDIVNLFDEDNRRPSEPYPSGDKSHAQFSGAEGNDFDFVSDTFDNCGTWGFDQDEQPEIIDESSYDRDPNLPGQHEGGEPSMSYEWDVDDRFEKYDGYLCISLRLASKQNAWAGPDHWKYRKAKEVPVDENAPPLKTKISRSRKTESEIDFSKALETNMPNVFAPPKNPKSLLLPPNRAPGTTRLPEDCHYQPDDLVKLFLLPNIMCLGRRRRKAPDASVPQTDDDRAIPLWDDENAFDGSFDSQGANDGDNEDFSNLVSQPRQVNKIEVQYDKTSKQVDVHALKETLWKHIREPDVAGNQDEVPEKVSFKEALAQFPYDCRAASSLQDISPHLCFICLLHLANEHGLQIQGSPNLDDLTIQF</sequence>
<feature type="region of interest" description="Disordered" evidence="11">
    <location>
        <begin position="298"/>
        <end position="320"/>
    </location>
</feature>
<dbReference type="Pfam" id="PF05786">
    <property type="entry name" value="Cnd2"/>
    <property type="match status" value="1"/>
</dbReference>
<feature type="compositionally biased region" description="Polar residues" evidence="11">
    <location>
        <begin position="1"/>
        <end position="12"/>
    </location>
</feature>
<evidence type="ECO:0000256" key="3">
    <source>
        <dbReference type="ARBA" id="ARBA00009471"/>
    </source>
</evidence>
<comment type="similarity">
    <text evidence="3">Belongs to the CND2 (condensin subunit 2) family.</text>
</comment>
<name>A0AAV1DEP4_OLDCO</name>
<keyword evidence="13" id="KW-1185">Reference proteome</keyword>
<dbReference type="GO" id="GO:0003682">
    <property type="term" value="F:chromatin binding"/>
    <property type="evidence" value="ECO:0007669"/>
    <property type="project" value="TreeGrafter"/>
</dbReference>
<evidence type="ECO:0000256" key="6">
    <source>
        <dbReference type="ARBA" id="ARBA00022490"/>
    </source>
</evidence>
<keyword evidence="9" id="KW-0226">DNA condensation</keyword>
<feature type="region of interest" description="Disordered" evidence="11">
    <location>
        <begin position="1"/>
        <end position="21"/>
    </location>
</feature>
<dbReference type="GO" id="GO:0000796">
    <property type="term" value="C:condensin complex"/>
    <property type="evidence" value="ECO:0007669"/>
    <property type="project" value="InterPro"/>
</dbReference>
<evidence type="ECO:0000313" key="13">
    <source>
        <dbReference type="Proteomes" id="UP001161247"/>
    </source>
</evidence>
<keyword evidence="7" id="KW-0132">Cell division</keyword>
<accession>A0AAV1DEP4</accession>
<keyword evidence="10" id="KW-0131">Cell cycle</keyword>
<dbReference type="PIRSF" id="PIRSF017126">
    <property type="entry name" value="Condensin_H"/>
    <property type="match status" value="1"/>
</dbReference>
<evidence type="ECO:0000256" key="7">
    <source>
        <dbReference type="ARBA" id="ARBA00022618"/>
    </source>
</evidence>
<dbReference type="GO" id="GO:0005737">
    <property type="term" value="C:cytoplasm"/>
    <property type="evidence" value="ECO:0007669"/>
    <property type="project" value="UniProtKB-SubCell"/>
</dbReference>
<evidence type="ECO:0000256" key="9">
    <source>
        <dbReference type="ARBA" id="ARBA00023067"/>
    </source>
</evidence>
<keyword evidence="8" id="KW-0498">Mitosis</keyword>
<feature type="region of interest" description="Disordered" evidence="11">
    <location>
        <begin position="351"/>
        <end position="372"/>
    </location>
</feature>
<dbReference type="PANTHER" id="PTHR13108">
    <property type="entry name" value="CONDENSIN COMPLEX SUBUNIT 2"/>
    <property type="match status" value="1"/>
</dbReference>
<evidence type="ECO:0000256" key="4">
    <source>
        <dbReference type="ARBA" id="ARBA00016065"/>
    </source>
</evidence>
<reference evidence="12" key="1">
    <citation type="submission" date="2023-03" db="EMBL/GenBank/DDBJ databases">
        <authorList>
            <person name="Julca I."/>
        </authorList>
    </citation>
    <scope>NUCLEOTIDE SEQUENCE</scope>
</reference>
<keyword evidence="6" id="KW-0963">Cytoplasm</keyword>
<dbReference type="GO" id="GO:0051301">
    <property type="term" value="P:cell division"/>
    <property type="evidence" value="ECO:0007669"/>
    <property type="project" value="UniProtKB-KW"/>
</dbReference>
<organism evidence="12 13">
    <name type="scientific">Oldenlandia corymbosa var. corymbosa</name>
    <dbReference type="NCBI Taxonomy" id="529605"/>
    <lineage>
        <taxon>Eukaryota</taxon>
        <taxon>Viridiplantae</taxon>
        <taxon>Streptophyta</taxon>
        <taxon>Embryophyta</taxon>
        <taxon>Tracheophyta</taxon>
        <taxon>Spermatophyta</taxon>
        <taxon>Magnoliopsida</taxon>
        <taxon>eudicotyledons</taxon>
        <taxon>Gunneridae</taxon>
        <taxon>Pentapetalae</taxon>
        <taxon>asterids</taxon>
        <taxon>lamiids</taxon>
        <taxon>Gentianales</taxon>
        <taxon>Rubiaceae</taxon>
        <taxon>Rubioideae</taxon>
        <taxon>Spermacoceae</taxon>
        <taxon>Hedyotis-Oldenlandia complex</taxon>
        <taxon>Oldenlandia</taxon>
    </lineage>
</organism>
<keyword evidence="5" id="KW-0158">Chromosome</keyword>
<proteinExistence type="inferred from homology"/>
<dbReference type="GO" id="GO:0007076">
    <property type="term" value="P:mitotic chromosome condensation"/>
    <property type="evidence" value="ECO:0007669"/>
    <property type="project" value="InterPro"/>
</dbReference>
<dbReference type="PANTHER" id="PTHR13108:SF9">
    <property type="entry name" value="CONDENSIN COMPLEX SUBUNIT 2"/>
    <property type="match status" value="1"/>
</dbReference>
<feature type="compositionally biased region" description="Basic and acidic residues" evidence="11">
    <location>
        <begin position="166"/>
        <end position="183"/>
    </location>
</feature>
<evidence type="ECO:0000256" key="5">
    <source>
        <dbReference type="ARBA" id="ARBA00022454"/>
    </source>
</evidence>
<evidence type="ECO:0000256" key="11">
    <source>
        <dbReference type="SAM" id="MobiDB-lite"/>
    </source>
</evidence>
<dbReference type="InterPro" id="IPR022816">
    <property type="entry name" value="Condensin_barren_su2"/>
</dbReference>
<dbReference type="Proteomes" id="UP001161247">
    <property type="component" value="Chromosome 5"/>
</dbReference>